<accession>A0A7S7LT08</accession>
<dbReference type="AlphaFoldDB" id="A0A7S7LT08"/>
<organism evidence="9 10">
    <name type="scientific">Candidatus Sulfurimonas baltica</name>
    <dbReference type="NCBI Taxonomy" id="2740404"/>
    <lineage>
        <taxon>Bacteria</taxon>
        <taxon>Pseudomonadati</taxon>
        <taxon>Campylobacterota</taxon>
        <taxon>Epsilonproteobacteria</taxon>
        <taxon>Campylobacterales</taxon>
        <taxon>Sulfurimonadaceae</taxon>
        <taxon>Sulfurimonas</taxon>
    </lineage>
</organism>
<evidence type="ECO:0000256" key="1">
    <source>
        <dbReference type="ARBA" id="ARBA00009913"/>
    </source>
</evidence>
<dbReference type="CDD" id="cd03768">
    <property type="entry name" value="SR_ResInv"/>
    <property type="match status" value="1"/>
</dbReference>
<dbReference type="FunFam" id="3.40.50.1390:FF:000001">
    <property type="entry name" value="DNA recombinase"/>
    <property type="match status" value="1"/>
</dbReference>
<dbReference type="InterPro" id="IPR006119">
    <property type="entry name" value="Resolv_N"/>
</dbReference>
<evidence type="ECO:0000256" key="7">
    <source>
        <dbReference type="PROSITE-ProRule" id="PRU10137"/>
    </source>
</evidence>
<dbReference type="PANTHER" id="PTHR30461">
    <property type="entry name" value="DNA-INVERTASE FROM LAMBDOID PROPHAGE"/>
    <property type="match status" value="1"/>
</dbReference>
<feature type="domain" description="Resolvase/invertase-type recombinase catalytic" evidence="8">
    <location>
        <begin position="1"/>
        <end position="135"/>
    </location>
</feature>
<evidence type="ECO:0000256" key="5">
    <source>
        <dbReference type="ARBA" id="ARBA00023172"/>
    </source>
</evidence>
<dbReference type="PROSITE" id="PS51736">
    <property type="entry name" value="RECOMBINASES_3"/>
    <property type="match status" value="1"/>
</dbReference>
<dbReference type="InterPro" id="IPR050639">
    <property type="entry name" value="SSR_resolvase"/>
</dbReference>
<dbReference type="InterPro" id="IPR036162">
    <property type="entry name" value="Resolvase-like_N_sf"/>
</dbReference>
<reference evidence="9 10" key="1">
    <citation type="submission" date="2020-05" db="EMBL/GenBank/DDBJ databases">
        <title>Sulfurimonas marisnigri, sp. nov., and Sulfurimonas baltica, sp. nov., manganese oxide reducing chemolithoautotrophs of the class Epsilonproteobacteria isolated from the pelagic redoxclines of the Black and Baltic Seas and emended description of the genus Sulfurimonas.</title>
        <authorList>
            <person name="Henkel J.V."/>
            <person name="Laudan C."/>
            <person name="Werner J."/>
            <person name="Neu T."/>
            <person name="Plewe S."/>
            <person name="Sproer C."/>
            <person name="Bunk B."/>
            <person name="Schulz-Vogt H.N."/>
        </authorList>
    </citation>
    <scope>NUCLEOTIDE SEQUENCE [LARGE SCALE GENOMIC DNA]</scope>
    <source>
        <strain evidence="9 10">GD2</strain>
    </source>
</reference>
<dbReference type="PANTHER" id="PTHR30461:SF26">
    <property type="entry name" value="RESOLVASE HOMOLOG YNEB"/>
    <property type="match status" value="1"/>
</dbReference>
<protein>
    <submittedName>
        <fullName evidence="9">Recombinase family protein</fullName>
    </submittedName>
</protein>
<dbReference type="InterPro" id="IPR006118">
    <property type="entry name" value="Recombinase_CS"/>
</dbReference>
<evidence type="ECO:0000313" key="10">
    <source>
        <dbReference type="Proteomes" id="UP000593994"/>
    </source>
</evidence>
<dbReference type="Pfam" id="PF00239">
    <property type="entry name" value="Resolvase"/>
    <property type="match status" value="1"/>
</dbReference>
<gene>
    <name evidence="9" type="ORF">HUE88_07525</name>
</gene>
<dbReference type="GO" id="GO:0003677">
    <property type="term" value="F:DNA binding"/>
    <property type="evidence" value="ECO:0007669"/>
    <property type="project" value="UniProtKB-KW"/>
</dbReference>
<evidence type="ECO:0000259" key="8">
    <source>
        <dbReference type="PROSITE" id="PS51736"/>
    </source>
</evidence>
<dbReference type="GO" id="GO:0000150">
    <property type="term" value="F:DNA strand exchange activity"/>
    <property type="evidence" value="ECO:0007669"/>
    <property type="project" value="UniProtKB-KW"/>
</dbReference>
<dbReference type="GO" id="GO:0015074">
    <property type="term" value="P:DNA integration"/>
    <property type="evidence" value="ECO:0007669"/>
    <property type="project" value="UniProtKB-KW"/>
</dbReference>
<evidence type="ECO:0000256" key="4">
    <source>
        <dbReference type="ARBA" id="ARBA00023125"/>
    </source>
</evidence>
<evidence type="ECO:0000256" key="2">
    <source>
        <dbReference type="ARBA" id="ARBA00022908"/>
    </source>
</evidence>
<dbReference type="SMART" id="SM00857">
    <property type="entry name" value="Resolvase"/>
    <property type="match status" value="1"/>
</dbReference>
<keyword evidence="4" id="KW-0238">DNA-binding</keyword>
<comment type="similarity">
    <text evidence="1">Belongs to the site-specific recombinase resolvase family.</text>
</comment>
<feature type="active site" description="O-(5'-phospho-DNA)-serine intermediate" evidence="6 7">
    <location>
        <position position="9"/>
    </location>
</feature>
<keyword evidence="10" id="KW-1185">Reference proteome</keyword>
<dbReference type="RefSeq" id="WP_194368110.1">
    <property type="nucleotide sequence ID" value="NZ_CP054492.1"/>
</dbReference>
<keyword evidence="3" id="KW-0230">DNA invertase</keyword>
<dbReference type="EMBL" id="CP054492">
    <property type="protein sequence ID" value="QOY50994.1"/>
    <property type="molecule type" value="Genomic_DNA"/>
</dbReference>
<keyword evidence="2" id="KW-0229">DNA integration</keyword>
<keyword evidence="5" id="KW-0233">DNA recombination</keyword>
<dbReference type="SUPFAM" id="SSF53041">
    <property type="entry name" value="Resolvase-like"/>
    <property type="match status" value="1"/>
</dbReference>
<evidence type="ECO:0000256" key="3">
    <source>
        <dbReference type="ARBA" id="ARBA00023100"/>
    </source>
</evidence>
<dbReference type="KEGG" id="sbal:HUE88_07525"/>
<sequence length="187" mass="21307">MNVGYARVSTSSQNLENQIDQLKDAGCVKIFSEKKSGKNKADRQQFNIMMDFVREGDILFITKLDRLARSVIDLQNIAKSLEDKNIDLKVIQQSIDTTTPAGRLLFTMLGAIAEFERDLINERVREGIEAAKKKGVQFGRKAILNSKEKNVIYKEHEKGKSVAWLSKFFHVARNTIYRAIKDVAKKK</sequence>
<evidence type="ECO:0000313" key="9">
    <source>
        <dbReference type="EMBL" id="QOY50994.1"/>
    </source>
</evidence>
<dbReference type="Gene3D" id="3.40.50.1390">
    <property type="entry name" value="Resolvase, N-terminal catalytic domain"/>
    <property type="match status" value="1"/>
</dbReference>
<proteinExistence type="inferred from homology"/>
<dbReference type="Proteomes" id="UP000593994">
    <property type="component" value="Chromosome"/>
</dbReference>
<evidence type="ECO:0000256" key="6">
    <source>
        <dbReference type="PIRSR" id="PIRSR606118-50"/>
    </source>
</evidence>
<dbReference type="PROSITE" id="PS00397">
    <property type="entry name" value="RECOMBINASES_1"/>
    <property type="match status" value="1"/>
</dbReference>
<name>A0A7S7LT08_9BACT</name>